<sequence length="248" mass="28284">MVVSIENVRTSKPAPETVLKRRKRLQAHTEERSKLAFERKKKLLALRKKALKRAEKFAKEYKQKEANIKAAHDQAAKIGSLYVEPQAKLAFVIRIRGIKSVAPKVKKALQLLRLRQINNGVFVRLNKATLNLLKLVEPFVAWGYPSLSTVKQLIYKRGCLNINGDRKPITSNVQIEDKLGTSDIVCVEDLIHEIYTVGPNFKAAANFLWPFKLQHPKGGYETIKKHFILGGSFGNREEYINQLVKKML</sequence>
<dbReference type="FunFam" id="3.30.1390.20:FF:000003">
    <property type="entry name" value="60S ribosomal protein L7"/>
    <property type="match status" value="1"/>
</dbReference>
<evidence type="ECO:0000313" key="8">
    <source>
        <dbReference type="Proteomes" id="UP000816034"/>
    </source>
</evidence>
<dbReference type="InterPro" id="IPR036919">
    <property type="entry name" value="Ribo_uL30_ferredoxin-like_sf"/>
</dbReference>
<dbReference type="GO" id="GO:0003735">
    <property type="term" value="F:structural constituent of ribosome"/>
    <property type="evidence" value="ECO:0007669"/>
    <property type="project" value="TreeGrafter"/>
</dbReference>
<keyword evidence="4" id="KW-0175">Coiled coil</keyword>
<feature type="domain" description="Large ribosomal subunit protein uL30-like ferredoxin-like fold" evidence="5">
    <location>
        <begin position="90"/>
        <end position="140"/>
    </location>
</feature>
<dbReference type="PROSITE" id="PS00634">
    <property type="entry name" value="RIBOSOMAL_L30"/>
    <property type="match status" value="1"/>
</dbReference>
<dbReference type="InterPro" id="IPR035808">
    <property type="entry name" value="Ribosomal_uL30_euk_arc"/>
</dbReference>
<dbReference type="InterPro" id="IPR018038">
    <property type="entry name" value="Ribosomal_uL30_CS"/>
</dbReference>
<dbReference type="CDD" id="cd01657">
    <property type="entry name" value="Ribosomal_L7_archeal_euk"/>
    <property type="match status" value="1"/>
</dbReference>
<dbReference type="EMBL" id="PYSW02000026">
    <property type="protein sequence ID" value="KAG2381781.1"/>
    <property type="molecule type" value="Genomic_DNA"/>
</dbReference>
<keyword evidence="3" id="KW-0687">Ribonucleoprotein</keyword>
<evidence type="ECO:0008006" key="9">
    <source>
        <dbReference type="Google" id="ProtNLM"/>
    </source>
</evidence>
<dbReference type="Pfam" id="PF00327">
    <property type="entry name" value="Ribosomal_L30"/>
    <property type="match status" value="1"/>
</dbReference>
<accession>A0AA88GIU1</accession>
<keyword evidence="8" id="KW-1185">Reference proteome</keyword>
<dbReference type="InterPro" id="IPR012988">
    <property type="entry name" value="Ribosomal_uL30_N_euk"/>
</dbReference>
<name>A0AA88GIU1_NAELO</name>
<evidence type="ECO:0000256" key="1">
    <source>
        <dbReference type="ARBA" id="ARBA00007594"/>
    </source>
</evidence>
<evidence type="ECO:0000313" key="7">
    <source>
        <dbReference type="EMBL" id="KAG2381781.1"/>
    </source>
</evidence>
<feature type="domain" description="Large ribosomal subunit protein uL30 N-terminal eukaryotes" evidence="6">
    <location>
        <begin position="15"/>
        <end position="85"/>
    </location>
</feature>
<dbReference type="Pfam" id="PF08079">
    <property type="entry name" value="Ribosomal_L30_N"/>
    <property type="match status" value="1"/>
</dbReference>
<dbReference type="GO" id="GO:0000463">
    <property type="term" value="P:maturation of LSU-rRNA from tricistronic rRNA transcript (SSU-rRNA, 5.8S rRNA, LSU-rRNA)"/>
    <property type="evidence" value="ECO:0007669"/>
    <property type="project" value="TreeGrafter"/>
</dbReference>
<evidence type="ECO:0000256" key="3">
    <source>
        <dbReference type="ARBA" id="ARBA00023274"/>
    </source>
</evidence>
<dbReference type="Proteomes" id="UP000816034">
    <property type="component" value="Unassembled WGS sequence"/>
</dbReference>
<dbReference type="AlphaFoldDB" id="A0AA88GIU1"/>
<dbReference type="GeneID" id="68098619"/>
<evidence type="ECO:0000256" key="2">
    <source>
        <dbReference type="ARBA" id="ARBA00022980"/>
    </source>
</evidence>
<reference evidence="7 8" key="1">
    <citation type="journal article" date="2018" name="BMC Genomics">
        <title>The genome of Naegleria lovaniensis, the basis for a comparative approach to unravel pathogenicity factors of the human pathogenic amoeba N. fowleri.</title>
        <authorList>
            <person name="Liechti N."/>
            <person name="Schurch N."/>
            <person name="Bruggmann R."/>
            <person name="Wittwer M."/>
        </authorList>
    </citation>
    <scope>NUCLEOTIDE SEQUENCE [LARGE SCALE GENOMIC DNA]</scope>
    <source>
        <strain evidence="7 8">ATCC 30569</strain>
    </source>
</reference>
<feature type="coiled-coil region" evidence="4">
    <location>
        <begin position="47"/>
        <end position="74"/>
    </location>
</feature>
<dbReference type="NCBIfam" id="TIGR01310">
    <property type="entry name" value="uL30_euk"/>
    <property type="match status" value="1"/>
</dbReference>
<dbReference type="RefSeq" id="XP_044547460.1">
    <property type="nucleotide sequence ID" value="XM_044695995.1"/>
</dbReference>
<dbReference type="InterPro" id="IPR016082">
    <property type="entry name" value="Ribosomal_uL30_ferredoxin-like"/>
</dbReference>
<keyword evidence="2" id="KW-0689">Ribosomal protein</keyword>
<comment type="similarity">
    <text evidence="1">Belongs to the universal ribosomal protein uL30 family.</text>
</comment>
<dbReference type="SUPFAM" id="SSF55129">
    <property type="entry name" value="Ribosomal protein L30p/L7e"/>
    <property type="match status" value="1"/>
</dbReference>
<dbReference type="InterPro" id="IPR039699">
    <property type="entry name" value="Ribosomal_uL30"/>
</dbReference>
<dbReference type="GO" id="GO:0003723">
    <property type="term" value="F:RNA binding"/>
    <property type="evidence" value="ECO:0007669"/>
    <property type="project" value="InterPro"/>
</dbReference>
<dbReference type="GO" id="GO:0022625">
    <property type="term" value="C:cytosolic large ribosomal subunit"/>
    <property type="evidence" value="ECO:0007669"/>
    <property type="project" value="TreeGrafter"/>
</dbReference>
<organism evidence="7 8">
    <name type="scientific">Naegleria lovaniensis</name>
    <name type="common">Amoeba</name>
    <dbReference type="NCBI Taxonomy" id="51637"/>
    <lineage>
        <taxon>Eukaryota</taxon>
        <taxon>Discoba</taxon>
        <taxon>Heterolobosea</taxon>
        <taxon>Tetramitia</taxon>
        <taxon>Eutetramitia</taxon>
        <taxon>Vahlkampfiidae</taxon>
        <taxon>Naegleria</taxon>
    </lineage>
</organism>
<dbReference type="InterPro" id="IPR005998">
    <property type="entry name" value="Ribosomal_uL30_euk"/>
</dbReference>
<dbReference type="PANTHER" id="PTHR11524:SF16">
    <property type="entry name" value="LARGE RIBOSOMAL SUBUNIT PROTEIN UL30"/>
    <property type="match status" value="1"/>
</dbReference>
<evidence type="ECO:0000259" key="6">
    <source>
        <dbReference type="Pfam" id="PF08079"/>
    </source>
</evidence>
<comment type="caution">
    <text evidence="7">The sequence shown here is derived from an EMBL/GenBank/DDBJ whole genome shotgun (WGS) entry which is preliminary data.</text>
</comment>
<evidence type="ECO:0000259" key="5">
    <source>
        <dbReference type="Pfam" id="PF00327"/>
    </source>
</evidence>
<dbReference type="PANTHER" id="PTHR11524">
    <property type="entry name" value="60S RIBOSOMAL PROTEIN L7"/>
    <property type="match status" value="1"/>
</dbReference>
<protein>
    <recommendedName>
        <fullName evidence="9">60S ribosomal protein L7</fullName>
    </recommendedName>
</protein>
<gene>
    <name evidence="7" type="ORF">C9374_006165</name>
</gene>
<evidence type="ECO:0000256" key="4">
    <source>
        <dbReference type="SAM" id="Coils"/>
    </source>
</evidence>
<dbReference type="Gene3D" id="3.30.1390.20">
    <property type="entry name" value="Ribosomal protein L30, ferredoxin-like fold domain"/>
    <property type="match status" value="1"/>
</dbReference>
<proteinExistence type="inferred from homology"/>